<dbReference type="OrthoDB" id="341582at2759"/>
<gene>
    <name evidence="2" type="ORF">OJ253_333</name>
</gene>
<feature type="region of interest" description="Disordered" evidence="1">
    <location>
        <begin position="1"/>
        <end position="33"/>
    </location>
</feature>
<feature type="region of interest" description="Disordered" evidence="1">
    <location>
        <begin position="662"/>
        <end position="700"/>
    </location>
</feature>
<organism evidence="2">
    <name type="scientific">Cryptosporidium canis</name>
    <dbReference type="NCBI Taxonomy" id="195482"/>
    <lineage>
        <taxon>Eukaryota</taxon>
        <taxon>Sar</taxon>
        <taxon>Alveolata</taxon>
        <taxon>Apicomplexa</taxon>
        <taxon>Conoidasida</taxon>
        <taxon>Coccidia</taxon>
        <taxon>Eucoccidiorida</taxon>
        <taxon>Eimeriorina</taxon>
        <taxon>Cryptosporidiidae</taxon>
        <taxon>Cryptosporidium</taxon>
    </lineage>
</organism>
<feature type="compositionally biased region" description="Low complexity" evidence="1">
    <location>
        <begin position="675"/>
        <end position="686"/>
    </location>
</feature>
<evidence type="ECO:0000313" key="2">
    <source>
        <dbReference type="EMBL" id="KAJ1613050.1"/>
    </source>
</evidence>
<evidence type="ECO:0000256" key="1">
    <source>
        <dbReference type="SAM" id="MobiDB-lite"/>
    </source>
</evidence>
<name>A0A9D5DL79_9CRYT</name>
<feature type="region of interest" description="Disordered" evidence="1">
    <location>
        <begin position="268"/>
        <end position="298"/>
    </location>
</feature>
<comment type="caution">
    <text evidence="2">The sequence shown here is derived from an EMBL/GenBank/DDBJ whole genome shotgun (WGS) entry which is preliminary data.</text>
</comment>
<sequence length="933" mass="104721">MYPQIPFSPSLKSKYSSGNQGGQGKINSGDINAFDSPYSNSMVSKDSNLIDKFDETNVGSEQNQLNDQTSGFPHGVFIPATNSSVISERRDPSIDTNFNQDMTVHSVNPGILTKNNVTNHFQPNNIPLNHIPAFPPPSMPTHNGLLAPIGGPPHHSPRNMEHTPQQNSPKSENYLYKHFYTSNMSSNPPNISIPLSQKAPLSDNVNLINGSSFNKKMQDNKERLEQLNIPRAMLESICTSPNDDAHLDTHYKPLDTNRAHNSLQYGKGTAPHIGIQEPNSNRSISRSNPRLPPKVPGIHSDNKFKLNLSRPAQNNQIGIEPQETSMKNVDICSEMNYVAGLKDTVRPPTAPTFFPSNKSGMDGKNCPTETSVVRNPFQTNNTASIYQDYMYSPGHHTDSKVSKTPHHIYSVRPPTAPNSVSKSSLPKVDLLMNLMDKTVENKRREFEKLNKLKYALSELGDFNKRLLEENTRLKSGNNCSNLQDNNLLSNDASSSMELTKSYQTPMSDIVDPFIPDSHDPSTQISSLKAIINKKNHRISELERKLSSGGNKEEISESDNDILYSLLQRIKDRDEHLNISLEEIEGLHTNTIIEQANRCIKILSEKDYGRLKTMASDVLNQIEFNYKALSVTLDHLFDQQCSTLENIKHESGLEAQLYGSTLHGNSNLKENNAQENNTRTSVNTNNSPRKNFDQSFPPASDHDIFNYKQLQERHVHLKTDNGFSTTQIPGNKIDIPEESINIDPQNIYIQNECANKFSEDSKSDQLNKEISVLEQNRNRNGAGFNNTLNQIQEPELYANSVSTKDQNPNKVPKDIPTYSLNTFNLQNFNCDDGHSSMAHNTEQRPMITAGVEHQGYQNGYYQFEKSNFTPRNETREEQENGYTESVPPPVLAAYYEGNSSENNDICSMSPLDNADSIYFYNSSHYQVSASYSNI</sequence>
<dbReference type="Proteomes" id="UP001067231">
    <property type="component" value="Unassembled WGS sequence"/>
</dbReference>
<feature type="compositionally biased region" description="Low complexity" evidence="1">
    <location>
        <begin position="278"/>
        <end position="289"/>
    </location>
</feature>
<dbReference type="EMBL" id="JAPCXC010000004">
    <property type="protein sequence ID" value="KAJ1613050.1"/>
    <property type="molecule type" value="Genomic_DNA"/>
</dbReference>
<protein>
    <submittedName>
        <fullName evidence="2">Uncharacterized protein</fullName>
    </submittedName>
</protein>
<reference evidence="2" key="1">
    <citation type="submission" date="2022-10" db="EMBL/GenBank/DDBJ databases">
        <title>Adaptive evolution leads to modifications in subtelomeric GC content in a zoonotic Cryptosporidium species.</title>
        <authorList>
            <person name="Li J."/>
            <person name="Feng Y."/>
            <person name="Xiao L."/>
        </authorList>
    </citation>
    <scope>NUCLEOTIDE SEQUENCE</scope>
    <source>
        <strain evidence="2">33844</strain>
    </source>
</reference>
<accession>A0A9D5DL79</accession>
<proteinExistence type="predicted"/>
<dbReference type="AlphaFoldDB" id="A0A9D5DL79"/>
<feature type="compositionally biased region" description="Polar residues" evidence="1">
    <location>
        <begin position="662"/>
        <end position="674"/>
    </location>
</feature>